<feature type="non-terminal residue" evidence="2">
    <location>
        <position position="291"/>
    </location>
</feature>
<organism evidence="2 3">
    <name type="scientific">Balaenoptera physalus</name>
    <name type="common">Fin whale</name>
    <name type="synonym">Balaena physalus</name>
    <dbReference type="NCBI Taxonomy" id="9770"/>
    <lineage>
        <taxon>Eukaryota</taxon>
        <taxon>Metazoa</taxon>
        <taxon>Chordata</taxon>
        <taxon>Craniata</taxon>
        <taxon>Vertebrata</taxon>
        <taxon>Euteleostomi</taxon>
        <taxon>Mammalia</taxon>
        <taxon>Eutheria</taxon>
        <taxon>Laurasiatheria</taxon>
        <taxon>Artiodactyla</taxon>
        <taxon>Whippomorpha</taxon>
        <taxon>Cetacea</taxon>
        <taxon>Mysticeti</taxon>
        <taxon>Balaenopteridae</taxon>
        <taxon>Balaenoptera</taxon>
    </lineage>
</organism>
<dbReference type="AlphaFoldDB" id="A0A643BUB0"/>
<evidence type="ECO:0000256" key="1">
    <source>
        <dbReference type="SAM" id="MobiDB-lite"/>
    </source>
</evidence>
<proteinExistence type="predicted"/>
<dbReference type="Proteomes" id="UP000437017">
    <property type="component" value="Unassembled WGS sequence"/>
</dbReference>
<feature type="region of interest" description="Disordered" evidence="1">
    <location>
        <begin position="272"/>
        <end position="291"/>
    </location>
</feature>
<name>A0A643BUB0_BALPH</name>
<feature type="non-terminal residue" evidence="2">
    <location>
        <position position="1"/>
    </location>
</feature>
<protein>
    <submittedName>
        <fullName evidence="2">Uncharacterized protein</fullName>
    </submittedName>
</protein>
<comment type="caution">
    <text evidence="2">The sequence shown here is derived from an EMBL/GenBank/DDBJ whole genome shotgun (WGS) entry which is preliminary data.</text>
</comment>
<evidence type="ECO:0000313" key="3">
    <source>
        <dbReference type="Proteomes" id="UP000437017"/>
    </source>
</evidence>
<feature type="compositionally biased region" description="Basic and acidic residues" evidence="1">
    <location>
        <begin position="280"/>
        <end position="291"/>
    </location>
</feature>
<gene>
    <name evidence="2" type="ORF">E2I00_009550</name>
</gene>
<evidence type="ECO:0000313" key="2">
    <source>
        <dbReference type="EMBL" id="KAB0391494.1"/>
    </source>
</evidence>
<keyword evidence="3" id="KW-1185">Reference proteome</keyword>
<accession>A0A643BUB0</accession>
<dbReference type="OrthoDB" id="2195431at2759"/>
<dbReference type="EMBL" id="SGJD01004528">
    <property type="protein sequence ID" value="KAB0391494.1"/>
    <property type="molecule type" value="Genomic_DNA"/>
</dbReference>
<feature type="region of interest" description="Disordered" evidence="1">
    <location>
        <begin position="1"/>
        <end position="20"/>
    </location>
</feature>
<sequence length="291" mass="31541">LPQPARAGHPSLVELPATAPPALPGPRLPQALCLQPLAQMSFTSSQLEAHNRKSQTQMLSQTQTLIQMLVTHITFLRCAPVSTQMYCTGEKLQLISLVVTMLAYSLGYAKSACPTGNVSPSWSRKWRRCAAFSSCPSARKLLTCQVNGEGAVGGGLVPGWGHSPGGWGARIHWGNWRGRGAATGSAQQEQQLEHILKRAALEEQPERDLLAREVVRRAAASSAPDAAKRRMGTRELLAREVVRRAAASSAPDAAKRRMFTRELLAREVVRRAAASSAPDAAKRRMGTRELL</sequence>
<reference evidence="2 3" key="1">
    <citation type="journal article" date="2019" name="PLoS ONE">
        <title>Genomic analyses reveal an absence of contemporary introgressive admixture between fin whales and blue whales, despite known hybrids.</title>
        <authorList>
            <person name="Westbury M.V."/>
            <person name="Petersen B."/>
            <person name="Lorenzen E.D."/>
        </authorList>
    </citation>
    <scope>NUCLEOTIDE SEQUENCE [LARGE SCALE GENOMIC DNA]</scope>
    <source>
        <strain evidence="2">FinWhale-01</strain>
    </source>
</reference>